<organism evidence="6 7">
    <name type="scientific">Ureaplasma diversum NCTC 246</name>
    <dbReference type="NCBI Taxonomy" id="1188241"/>
    <lineage>
        <taxon>Bacteria</taxon>
        <taxon>Bacillati</taxon>
        <taxon>Mycoplasmatota</taxon>
        <taxon>Mycoplasmoidales</taxon>
        <taxon>Mycoplasmoidaceae</taxon>
        <taxon>Ureaplasma</taxon>
    </lineage>
</organism>
<evidence type="ECO:0000256" key="5">
    <source>
        <dbReference type="HAMAP-Rule" id="MF_00294"/>
    </source>
</evidence>
<keyword evidence="3 5" id="KW-0687">Ribonucleoprotein</keyword>
<keyword evidence="7" id="KW-1185">Reference proteome</keyword>
<dbReference type="InterPro" id="IPR011332">
    <property type="entry name" value="Ribosomal_zn-bd"/>
</dbReference>
<dbReference type="NCBIfam" id="NF001860">
    <property type="entry name" value="PRK00595.1"/>
    <property type="match status" value="1"/>
</dbReference>
<dbReference type="InterPro" id="IPR018264">
    <property type="entry name" value="Ribosomal_bL33_CS"/>
</dbReference>
<dbReference type="HAMAP" id="MF_00294">
    <property type="entry name" value="Ribosomal_bL33"/>
    <property type="match status" value="1"/>
</dbReference>
<sequence>MAIKRGIRLQCSESKNINYITTKNAKNNPDRLSLNKFCSTCRKVTVHNEIKRK</sequence>
<dbReference type="InterPro" id="IPR038584">
    <property type="entry name" value="Ribosomal_bL33_sf"/>
</dbReference>
<reference evidence="6 7" key="1">
    <citation type="submission" date="2014-02" db="EMBL/GenBank/DDBJ databases">
        <title>Genome sequence of Ureaplasma diversum strain 246.</title>
        <authorList>
            <person name="Sirand-Pugnet P."/>
            <person name="Breton M."/>
            <person name="Dordet-Frisoni E."/>
            <person name="Baranowski E."/>
            <person name="Barre A."/>
            <person name="Couture C."/>
            <person name="Dupuy V."/>
            <person name="Gaurivaud P."/>
            <person name="Jacob D."/>
            <person name="Lemaitre C."/>
            <person name="Manso-Silvan L."/>
            <person name="Nikolski M."/>
            <person name="Nouvel L.-X."/>
            <person name="Poumarat F."/>
            <person name="Tardy F."/>
            <person name="Thebault P."/>
            <person name="Theil S."/>
            <person name="Citti C."/>
            <person name="Thiaucourt F."/>
            <person name="Blanchard A."/>
        </authorList>
    </citation>
    <scope>NUCLEOTIDE SEQUENCE [LARGE SCALE GENOMIC DNA]</scope>
    <source>
        <strain evidence="6 7">NCTC 246</strain>
    </source>
</reference>
<evidence type="ECO:0000256" key="4">
    <source>
        <dbReference type="ARBA" id="ARBA00035176"/>
    </source>
</evidence>
<dbReference type="RefSeq" id="WP_038102588.1">
    <property type="nucleotide sequence ID" value="NZ_JFDP01000045.1"/>
</dbReference>
<name>A0A084EZD8_9BACT</name>
<dbReference type="GO" id="GO:1990904">
    <property type="term" value="C:ribonucleoprotein complex"/>
    <property type="evidence" value="ECO:0007669"/>
    <property type="project" value="UniProtKB-KW"/>
</dbReference>
<dbReference type="GO" id="GO:0005840">
    <property type="term" value="C:ribosome"/>
    <property type="evidence" value="ECO:0007669"/>
    <property type="project" value="UniProtKB-KW"/>
</dbReference>
<dbReference type="GO" id="GO:0003735">
    <property type="term" value="F:structural constituent of ribosome"/>
    <property type="evidence" value="ECO:0007669"/>
    <property type="project" value="InterPro"/>
</dbReference>
<evidence type="ECO:0000313" key="7">
    <source>
        <dbReference type="Proteomes" id="UP000028537"/>
    </source>
</evidence>
<gene>
    <name evidence="6" type="primary">rpmG2</name>
    <name evidence="5" type="synonym">rpmG</name>
    <name evidence="6" type="ORF">UDIV_3350</name>
</gene>
<evidence type="ECO:0000256" key="3">
    <source>
        <dbReference type="ARBA" id="ARBA00023274"/>
    </source>
</evidence>
<dbReference type="EMBL" id="JFDP01000045">
    <property type="protein sequence ID" value="KEZ23330.1"/>
    <property type="molecule type" value="Genomic_DNA"/>
</dbReference>
<dbReference type="Proteomes" id="UP000028537">
    <property type="component" value="Unassembled WGS sequence"/>
</dbReference>
<dbReference type="Gene3D" id="2.20.28.120">
    <property type="entry name" value="Ribosomal protein L33"/>
    <property type="match status" value="1"/>
</dbReference>
<dbReference type="InterPro" id="IPR001705">
    <property type="entry name" value="Ribosomal_bL33"/>
</dbReference>
<dbReference type="NCBIfam" id="NF001764">
    <property type="entry name" value="PRK00504.1"/>
    <property type="match status" value="1"/>
</dbReference>
<comment type="similarity">
    <text evidence="1 5">Belongs to the bacterial ribosomal protein bL33 family.</text>
</comment>
<dbReference type="GO" id="GO:0005737">
    <property type="term" value="C:cytoplasm"/>
    <property type="evidence" value="ECO:0007669"/>
    <property type="project" value="UniProtKB-ARBA"/>
</dbReference>
<dbReference type="GO" id="GO:0006412">
    <property type="term" value="P:translation"/>
    <property type="evidence" value="ECO:0007669"/>
    <property type="project" value="UniProtKB-UniRule"/>
</dbReference>
<proteinExistence type="inferred from homology"/>
<keyword evidence="2 5" id="KW-0689">Ribosomal protein</keyword>
<dbReference type="PANTHER" id="PTHR43168:SF6">
    <property type="entry name" value="LARGE RIBOSOMAL SUBUNIT PROTEIN BL33A"/>
    <property type="match status" value="1"/>
</dbReference>
<dbReference type="NCBIfam" id="TIGR01023">
    <property type="entry name" value="rpmG_bact"/>
    <property type="match status" value="1"/>
</dbReference>
<dbReference type="PANTHER" id="PTHR43168">
    <property type="entry name" value="50S RIBOSOMAL PROTEIN L33, CHLOROPLASTIC"/>
    <property type="match status" value="1"/>
</dbReference>
<evidence type="ECO:0000256" key="1">
    <source>
        <dbReference type="ARBA" id="ARBA00007596"/>
    </source>
</evidence>
<dbReference type="PROSITE" id="PS00582">
    <property type="entry name" value="RIBOSOMAL_L33"/>
    <property type="match status" value="1"/>
</dbReference>
<dbReference type="AlphaFoldDB" id="A0A084EZD8"/>
<dbReference type="SUPFAM" id="SSF57829">
    <property type="entry name" value="Zn-binding ribosomal proteins"/>
    <property type="match status" value="1"/>
</dbReference>
<evidence type="ECO:0000256" key="2">
    <source>
        <dbReference type="ARBA" id="ARBA00022980"/>
    </source>
</evidence>
<dbReference type="OrthoDB" id="9801333at2"/>
<accession>A0A084EZD8</accession>
<protein>
    <recommendedName>
        <fullName evidence="4 5">Large ribosomal subunit protein bL33</fullName>
    </recommendedName>
</protein>
<dbReference type="eggNOG" id="COG0267">
    <property type="taxonomic scope" value="Bacteria"/>
</dbReference>
<comment type="caution">
    <text evidence="6">The sequence shown here is derived from an EMBL/GenBank/DDBJ whole genome shotgun (WGS) entry which is preliminary data.</text>
</comment>
<evidence type="ECO:0000313" key="6">
    <source>
        <dbReference type="EMBL" id="KEZ23330.1"/>
    </source>
</evidence>
<dbReference type="Pfam" id="PF00471">
    <property type="entry name" value="Ribosomal_L33"/>
    <property type="match status" value="1"/>
</dbReference>